<evidence type="ECO:0000256" key="1">
    <source>
        <dbReference type="SAM" id="Phobius"/>
    </source>
</evidence>
<proteinExistence type="predicted"/>
<feature type="transmembrane region" description="Helical" evidence="1">
    <location>
        <begin position="30"/>
        <end position="46"/>
    </location>
</feature>
<keyword evidence="3" id="KW-1185">Reference proteome</keyword>
<keyword evidence="1" id="KW-0812">Transmembrane</keyword>
<dbReference type="Proteomes" id="UP001290861">
    <property type="component" value="Unassembled WGS sequence"/>
</dbReference>
<comment type="caution">
    <text evidence="2">The sequence shown here is derived from an EMBL/GenBank/DDBJ whole genome shotgun (WGS) entry which is preliminary data.</text>
</comment>
<dbReference type="RefSeq" id="WP_322607169.1">
    <property type="nucleotide sequence ID" value="NZ_JARVCO010000002.1"/>
</dbReference>
<keyword evidence="1" id="KW-0472">Membrane</keyword>
<feature type="transmembrane region" description="Helical" evidence="1">
    <location>
        <begin position="53"/>
        <end position="74"/>
    </location>
</feature>
<reference evidence="2 3" key="1">
    <citation type="journal article" date="2024" name="Appl. Environ. Microbiol.">
        <title>Pontiella agarivorans sp. nov., a novel marine anaerobic bacterium capable of degrading macroalgal polysaccharides and fixing nitrogen.</title>
        <authorList>
            <person name="Liu N."/>
            <person name="Kivenson V."/>
            <person name="Peng X."/>
            <person name="Cui Z."/>
            <person name="Lankiewicz T.S."/>
            <person name="Gosselin K.M."/>
            <person name="English C.J."/>
            <person name="Blair E.M."/>
            <person name="O'Malley M.A."/>
            <person name="Valentine D.L."/>
        </authorList>
    </citation>
    <scope>NUCLEOTIDE SEQUENCE [LARGE SCALE GENOMIC DNA]</scope>
    <source>
        <strain evidence="2 3">NLcol2</strain>
    </source>
</reference>
<evidence type="ECO:0000313" key="3">
    <source>
        <dbReference type="Proteomes" id="UP001290861"/>
    </source>
</evidence>
<accession>A0ABU5MT40</accession>
<protein>
    <submittedName>
        <fullName evidence="2">Uncharacterized protein</fullName>
    </submittedName>
</protein>
<sequence length="138" mass="16172">MKKLTITLFWTLFVAQCVFSFILFRQWNSNVLIPLMMFIGMATWLFGRERGLLFYLLTIIILSIIYEIHAEYVVYYEDKASGTGIALVIIYTVSLLKNRIDLKLLPVRIACVRRMRSAIYLEMQQPLSQTIKPSDMHK</sequence>
<evidence type="ECO:0000313" key="2">
    <source>
        <dbReference type="EMBL" id="MDZ8117368.1"/>
    </source>
</evidence>
<name>A0ABU5MT40_9BACT</name>
<dbReference type="EMBL" id="JARVCO010000002">
    <property type="protein sequence ID" value="MDZ8117368.1"/>
    <property type="molecule type" value="Genomic_DNA"/>
</dbReference>
<feature type="transmembrane region" description="Helical" evidence="1">
    <location>
        <begin position="80"/>
        <end position="96"/>
    </location>
</feature>
<gene>
    <name evidence="2" type="ORF">P9H32_01910</name>
</gene>
<keyword evidence="1" id="KW-1133">Transmembrane helix</keyword>
<organism evidence="2 3">
    <name type="scientific">Pontiella agarivorans</name>
    <dbReference type="NCBI Taxonomy" id="3038953"/>
    <lineage>
        <taxon>Bacteria</taxon>
        <taxon>Pseudomonadati</taxon>
        <taxon>Kiritimatiellota</taxon>
        <taxon>Kiritimatiellia</taxon>
        <taxon>Kiritimatiellales</taxon>
        <taxon>Pontiellaceae</taxon>
        <taxon>Pontiella</taxon>
    </lineage>
</organism>